<sequence>MQYTNIRLLTLNLKSHAKKEKVSTETNYIFIDCFALNTSKLHYSPR</sequence>
<dbReference type="AlphaFoldDB" id="A0A212K7E4"/>
<reference evidence="1" key="1">
    <citation type="submission" date="2016-04" db="EMBL/GenBank/DDBJ databases">
        <authorList>
            <person name="Evans L.H."/>
            <person name="Alamgir A."/>
            <person name="Owens N."/>
            <person name="Weber N.D."/>
            <person name="Virtaneva K."/>
            <person name="Barbian K."/>
            <person name="Babar A."/>
            <person name="Rosenke K."/>
        </authorList>
    </citation>
    <scope>NUCLEOTIDE SEQUENCE</scope>
    <source>
        <strain evidence="1">86-1</strain>
    </source>
</reference>
<name>A0A212K7E4_9BACT</name>
<dbReference type="EMBL" id="FLUM01000003">
    <property type="protein sequence ID" value="SBW07425.1"/>
    <property type="molecule type" value="Genomic_DNA"/>
</dbReference>
<proteinExistence type="predicted"/>
<organism evidence="1">
    <name type="scientific">uncultured Dysgonomonas sp</name>
    <dbReference type="NCBI Taxonomy" id="206096"/>
    <lineage>
        <taxon>Bacteria</taxon>
        <taxon>Pseudomonadati</taxon>
        <taxon>Bacteroidota</taxon>
        <taxon>Bacteroidia</taxon>
        <taxon>Bacteroidales</taxon>
        <taxon>Dysgonomonadaceae</taxon>
        <taxon>Dysgonomonas</taxon>
        <taxon>environmental samples</taxon>
    </lineage>
</organism>
<gene>
    <name evidence="1" type="ORF">KL86DYS1_31663</name>
</gene>
<evidence type="ECO:0000313" key="1">
    <source>
        <dbReference type="EMBL" id="SBW07425.1"/>
    </source>
</evidence>
<accession>A0A212K7E4</accession>
<protein>
    <submittedName>
        <fullName evidence="1">Uncharacterized protein</fullName>
    </submittedName>
</protein>